<keyword evidence="1" id="KW-0812">Transmembrane</keyword>
<reference evidence="2 3" key="1">
    <citation type="submission" date="2020-02" db="EMBL/GenBank/DDBJ databases">
        <title>Genomic and physiological characterization of two novel Nitrospinaceae genera.</title>
        <authorList>
            <person name="Mueller A.J."/>
            <person name="Jung M.-Y."/>
            <person name="Strachan C.R."/>
            <person name="Herbold C.W."/>
            <person name="Kirkegaard R.H."/>
            <person name="Daims H."/>
        </authorList>
    </citation>
    <scope>NUCLEOTIDE SEQUENCE [LARGE SCALE GENOMIC DNA]</scope>
    <source>
        <strain evidence="2">EB</strain>
    </source>
</reference>
<gene>
    <name evidence="2" type="ORF">G3M70_15095</name>
</gene>
<dbReference type="AlphaFoldDB" id="A0A7T0BY65"/>
<dbReference type="KEGG" id="nli:G3M70_15095"/>
<feature type="transmembrane region" description="Helical" evidence="1">
    <location>
        <begin position="12"/>
        <end position="35"/>
    </location>
</feature>
<keyword evidence="1" id="KW-1133">Transmembrane helix</keyword>
<feature type="transmembrane region" description="Helical" evidence="1">
    <location>
        <begin position="55"/>
        <end position="77"/>
    </location>
</feature>
<name>A0A7T0BY65_9BACT</name>
<proteinExistence type="predicted"/>
<organism evidence="2 3">
    <name type="scientific">Candidatus Nitronauta litoralis</name>
    <dbReference type="NCBI Taxonomy" id="2705533"/>
    <lineage>
        <taxon>Bacteria</taxon>
        <taxon>Pseudomonadati</taxon>
        <taxon>Nitrospinota/Tectimicrobiota group</taxon>
        <taxon>Nitrospinota</taxon>
        <taxon>Nitrospinia</taxon>
        <taxon>Nitrospinales</taxon>
        <taxon>Nitrospinaceae</taxon>
        <taxon>Candidatus Nitronauta</taxon>
    </lineage>
</organism>
<accession>A0A7T0BY65</accession>
<keyword evidence="1" id="KW-0472">Membrane</keyword>
<evidence type="ECO:0000313" key="3">
    <source>
        <dbReference type="Proteomes" id="UP000594688"/>
    </source>
</evidence>
<dbReference type="Proteomes" id="UP000594688">
    <property type="component" value="Chromosome"/>
</dbReference>
<protein>
    <submittedName>
        <fullName evidence="2">Uncharacterized protein</fullName>
    </submittedName>
</protein>
<evidence type="ECO:0000313" key="2">
    <source>
        <dbReference type="EMBL" id="QPJ63130.1"/>
    </source>
</evidence>
<feature type="transmembrane region" description="Helical" evidence="1">
    <location>
        <begin position="98"/>
        <end position="118"/>
    </location>
</feature>
<evidence type="ECO:0000256" key="1">
    <source>
        <dbReference type="SAM" id="Phobius"/>
    </source>
</evidence>
<dbReference type="EMBL" id="CP048685">
    <property type="protein sequence ID" value="QPJ63130.1"/>
    <property type="molecule type" value="Genomic_DNA"/>
</dbReference>
<sequence>MVLNFEDITGSAFIIWLIFTGLFYLVLYMAVLNIADDKFGNNPLKIPVLLVLSGPLAFLIAMFDYNPMILFFLMVGSNYFRIKNQTHLRGTQTPVNKPLSYIASFAYLVALYGLAAWFQQPVGLEGDQIPLWKTWLPETPQ</sequence>